<evidence type="ECO:0000259" key="2">
    <source>
        <dbReference type="Pfam" id="PF06985"/>
    </source>
</evidence>
<evidence type="ECO:0000313" key="3">
    <source>
        <dbReference type="EMBL" id="KAF5344875.1"/>
    </source>
</evidence>
<comment type="caution">
    <text evidence="3">The sequence shown here is derived from an EMBL/GenBank/DDBJ whole genome shotgun (WGS) entry which is preliminary data.</text>
</comment>
<feature type="region of interest" description="Disordered" evidence="1">
    <location>
        <begin position="27"/>
        <end position="142"/>
    </location>
</feature>
<dbReference type="Proteomes" id="UP000559256">
    <property type="component" value="Unassembled WGS sequence"/>
</dbReference>
<dbReference type="EMBL" id="JAACJM010000117">
    <property type="protein sequence ID" value="KAF5344875.1"/>
    <property type="molecule type" value="Genomic_DNA"/>
</dbReference>
<sequence>MRLLRIHSTVSPHSLYNPIDPCISSLPGEPSSKVQASPGSLSKRVMPSESLGSFSSSRNRHPVPDPVAFLGLQSSDTLHRTDTPSDSSSTDNRPPLSDLVGLHRSSFPSSKSQASLEVFPKTDTPSDPSSTTNAPVFSSEAAPSSEPSFELVEFARDIPPYAILSHTWEDEEVTYQDMQYDITTARRKRGYAKLMGACRLALEDGYEYLWVDSCCINKESSADLSEALNSMYRYYGSSGMCYAYLSDVRHSEDPRAGDSTFRRCKWFTRGWTLQELIAPAKLAFYDKDWVEFGTKFSLHDAVSAITRIPKHVLFERDVSSISIAKRMSWAAFRETTRPEDWAYSLMGLFDVYMPPIYGEGLASAFLRLQREIINVSNDRSIFAWVADPDSDDLDNRGLLARSPFDFRFSGSISNVSDASFEGGVPSFSMTNSGTKIYLPLVQCGPILTKAYLHCYDEDSLQYLAIHLQHEHPHCYTRCNADELLLESAELPLDHVEEVYVSAIDLTNGPSAAISVRAIWDLEEIWSAPEMNSPNSDLGGVTSNSRLFDVPSIHQISTYEGTPSGGGRRKGQRDVSLNNENELVLQFRAIDVQGRQRRFAVALRRIVSDNSSTFLMEICTGQDVADFSIMTSPIVSPLSHPVYHASETLPTNERVSASLYRLPVSQKLFQAQGVPDWIIEIHLTSEQPVAPVPRTLSLPEFGFMVHTDCGVVGSDVALQLLDVHPADFFQINHGPRRSCISIDPNNPTNASRLLIYELTTTNNSDSTGFVPPVNIVVILGIQDSKAWSQTMFIEKQRYLEPVETDVLIRQSAHTRRWEDEVPYKLEFQPPLPSFDGFLWVTVGRKKKSMVAPASHRAHIHLVPADWSRVRKS</sequence>
<dbReference type="PANTHER" id="PTHR10622">
    <property type="entry name" value="HET DOMAIN-CONTAINING PROTEIN"/>
    <property type="match status" value="1"/>
</dbReference>
<dbReference type="Pfam" id="PF06985">
    <property type="entry name" value="HET"/>
    <property type="match status" value="1"/>
</dbReference>
<name>A0A8H5FPK3_9AGAR</name>
<dbReference type="OrthoDB" id="5122891at2759"/>
<evidence type="ECO:0000256" key="1">
    <source>
        <dbReference type="SAM" id="MobiDB-lite"/>
    </source>
</evidence>
<reference evidence="3 4" key="1">
    <citation type="journal article" date="2020" name="ISME J.">
        <title>Uncovering the hidden diversity of litter-decomposition mechanisms in mushroom-forming fungi.</title>
        <authorList>
            <person name="Floudas D."/>
            <person name="Bentzer J."/>
            <person name="Ahren D."/>
            <person name="Johansson T."/>
            <person name="Persson P."/>
            <person name="Tunlid A."/>
        </authorList>
    </citation>
    <scope>NUCLEOTIDE SEQUENCE [LARGE SCALE GENOMIC DNA]</scope>
    <source>
        <strain evidence="3 4">CBS 291.85</strain>
    </source>
</reference>
<dbReference type="PANTHER" id="PTHR10622:SF10">
    <property type="entry name" value="HET DOMAIN-CONTAINING PROTEIN"/>
    <property type="match status" value="1"/>
</dbReference>
<feature type="compositionally biased region" description="Polar residues" evidence="1">
    <location>
        <begin position="106"/>
        <end position="115"/>
    </location>
</feature>
<feature type="domain" description="Heterokaryon incompatibility" evidence="2">
    <location>
        <begin position="161"/>
        <end position="252"/>
    </location>
</feature>
<feature type="compositionally biased region" description="Low complexity" evidence="1">
    <location>
        <begin position="122"/>
        <end position="142"/>
    </location>
</feature>
<keyword evidence="4" id="KW-1185">Reference proteome</keyword>
<organism evidence="3 4">
    <name type="scientific">Tetrapyrgos nigripes</name>
    <dbReference type="NCBI Taxonomy" id="182062"/>
    <lineage>
        <taxon>Eukaryota</taxon>
        <taxon>Fungi</taxon>
        <taxon>Dikarya</taxon>
        <taxon>Basidiomycota</taxon>
        <taxon>Agaricomycotina</taxon>
        <taxon>Agaricomycetes</taxon>
        <taxon>Agaricomycetidae</taxon>
        <taxon>Agaricales</taxon>
        <taxon>Marasmiineae</taxon>
        <taxon>Marasmiaceae</taxon>
        <taxon>Tetrapyrgos</taxon>
    </lineage>
</organism>
<dbReference type="AlphaFoldDB" id="A0A8H5FPK3"/>
<protein>
    <recommendedName>
        <fullName evidence="2">Heterokaryon incompatibility domain-containing protein</fullName>
    </recommendedName>
</protein>
<evidence type="ECO:0000313" key="4">
    <source>
        <dbReference type="Proteomes" id="UP000559256"/>
    </source>
</evidence>
<proteinExistence type="predicted"/>
<gene>
    <name evidence="3" type="ORF">D9758_011545</name>
</gene>
<dbReference type="InterPro" id="IPR010730">
    <property type="entry name" value="HET"/>
</dbReference>
<accession>A0A8H5FPK3</accession>